<dbReference type="FunFam" id="3.40.50.2000:FF:000162">
    <property type="entry name" value="Beta-1,4-mannosyltransferase (Alg1), putative"/>
    <property type="match status" value="1"/>
</dbReference>
<evidence type="ECO:0000256" key="4">
    <source>
        <dbReference type="ARBA" id="ARBA00015841"/>
    </source>
</evidence>
<dbReference type="GO" id="GO:0005789">
    <property type="term" value="C:endoplasmic reticulum membrane"/>
    <property type="evidence" value="ECO:0007669"/>
    <property type="project" value="UniProtKB-SubCell"/>
</dbReference>
<protein>
    <recommendedName>
        <fullName evidence="4">Chitobiosyldiphosphodolichol beta-mannosyltransferase</fullName>
        <ecNumber evidence="3">2.4.1.142</ecNumber>
    </recommendedName>
</protein>
<dbReference type="AlphaFoldDB" id="A0A4U0TY42"/>
<proteinExistence type="predicted"/>
<organism evidence="13 14">
    <name type="scientific">Salinomyces thailandicus</name>
    <dbReference type="NCBI Taxonomy" id="706561"/>
    <lineage>
        <taxon>Eukaryota</taxon>
        <taxon>Fungi</taxon>
        <taxon>Dikarya</taxon>
        <taxon>Ascomycota</taxon>
        <taxon>Pezizomycotina</taxon>
        <taxon>Dothideomycetes</taxon>
        <taxon>Dothideomycetidae</taxon>
        <taxon>Mycosphaerellales</taxon>
        <taxon>Teratosphaeriaceae</taxon>
        <taxon>Salinomyces</taxon>
    </lineage>
</organism>
<keyword evidence="14" id="KW-1185">Reference proteome</keyword>
<comment type="pathway">
    <text evidence="2">Protein modification; protein glycosylation.</text>
</comment>
<dbReference type="Proteomes" id="UP000308549">
    <property type="component" value="Unassembled WGS sequence"/>
</dbReference>
<keyword evidence="5" id="KW-0328">Glycosyltransferase</keyword>
<evidence type="ECO:0000313" key="13">
    <source>
        <dbReference type="EMBL" id="TKA26992.1"/>
    </source>
</evidence>
<dbReference type="PANTHER" id="PTHR13036">
    <property type="entry name" value="BETA1,4 MANNOSYLTRANSFERASE"/>
    <property type="match status" value="1"/>
</dbReference>
<evidence type="ECO:0000313" key="14">
    <source>
        <dbReference type="Proteomes" id="UP000308549"/>
    </source>
</evidence>
<evidence type="ECO:0000256" key="1">
    <source>
        <dbReference type="ARBA" id="ARBA00004389"/>
    </source>
</evidence>
<reference evidence="13 14" key="1">
    <citation type="submission" date="2017-03" db="EMBL/GenBank/DDBJ databases">
        <title>Genomes of endolithic fungi from Antarctica.</title>
        <authorList>
            <person name="Coleine C."/>
            <person name="Masonjones S."/>
            <person name="Stajich J.E."/>
        </authorList>
    </citation>
    <scope>NUCLEOTIDE SEQUENCE [LARGE SCALE GENOMIC DNA]</scope>
    <source>
        <strain evidence="13 14">CCFEE 6315</strain>
    </source>
</reference>
<keyword evidence="10 12" id="KW-0472">Membrane</keyword>
<evidence type="ECO:0000256" key="6">
    <source>
        <dbReference type="ARBA" id="ARBA00022679"/>
    </source>
</evidence>
<accession>A0A4U0TY42</accession>
<keyword evidence="9 12" id="KW-1133">Transmembrane helix</keyword>
<evidence type="ECO:0000256" key="12">
    <source>
        <dbReference type="SAM" id="Phobius"/>
    </source>
</evidence>
<dbReference type="EMBL" id="NAJL01000025">
    <property type="protein sequence ID" value="TKA26992.1"/>
    <property type="molecule type" value="Genomic_DNA"/>
</dbReference>
<comment type="caution">
    <text evidence="13">The sequence shown here is derived from an EMBL/GenBank/DDBJ whole genome shotgun (WGS) entry which is preliminary data.</text>
</comment>
<dbReference type="Gene3D" id="3.40.50.2000">
    <property type="entry name" value="Glycogen Phosphorylase B"/>
    <property type="match status" value="1"/>
</dbReference>
<evidence type="ECO:0000256" key="10">
    <source>
        <dbReference type="ARBA" id="ARBA00023136"/>
    </source>
</evidence>
<dbReference type="GO" id="GO:0004578">
    <property type="term" value="F:chitobiosyldiphosphodolichol beta-mannosyltransferase activity"/>
    <property type="evidence" value="ECO:0007669"/>
    <property type="project" value="UniProtKB-EC"/>
</dbReference>
<evidence type="ECO:0000256" key="11">
    <source>
        <dbReference type="ARBA" id="ARBA00024899"/>
    </source>
</evidence>
<dbReference type="CDD" id="cd03816">
    <property type="entry name" value="GT33_ALG1-like"/>
    <property type="match status" value="1"/>
</dbReference>
<dbReference type="EC" id="2.4.1.142" evidence="3"/>
<keyword evidence="6" id="KW-0808">Transferase</keyword>
<feature type="transmembrane region" description="Helical" evidence="12">
    <location>
        <begin position="6"/>
        <end position="30"/>
    </location>
</feature>
<keyword evidence="7 12" id="KW-0812">Transmembrane</keyword>
<comment type="subcellular location">
    <subcellularLocation>
        <location evidence="1">Endoplasmic reticulum membrane</location>
        <topology evidence="1">Single-pass membrane protein</topology>
    </subcellularLocation>
</comment>
<dbReference type="OrthoDB" id="614844at2759"/>
<evidence type="ECO:0000256" key="2">
    <source>
        <dbReference type="ARBA" id="ARBA00004922"/>
    </source>
</evidence>
<dbReference type="SUPFAM" id="SSF53756">
    <property type="entry name" value="UDP-Glycosyltransferase/glycogen phosphorylase"/>
    <property type="match status" value="1"/>
</dbReference>
<evidence type="ECO:0000256" key="7">
    <source>
        <dbReference type="ARBA" id="ARBA00022692"/>
    </source>
</evidence>
<evidence type="ECO:0000256" key="5">
    <source>
        <dbReference type="ARBA" id="ARBA00022676"/>
    </source>
</evidence>
<evidence type="ECO:0000256" key="9">
    <source>
        <dbReference type="ARBA" id="ARBA00022989"/>
    </source>
</evidence>
<dbReference type="Pfam" id="PF13692">
    <property type="entry name" value="Glyco_trans_1_4"/>
    <property type="match status" value="1"/>
</dbReference>
<name>A0A4U0TY42_9PEZI</name>
<comment type="function">
    <text evidence="11">Participates in the formation of the lipid-linked precursor oligosaccharide for N-glycosylation. Involved in assembling the dolichol-pyrophosphate-GlcNAc(2)-Man(5) intermediate on the cytoplasmic surface of the ER.</text>
</comment>
<gene>
    <name evidence="13" type="ORF">B0A50_05183</name>
</gene>
<keyword evidence="8" id="KW-0256">Endoplasmic reticulum</keyword>
<dbReference type="InterPro" id="IPR026051">
    <property type="entry name" value="ALG1-like"/>
</dbReference>
<dbReference type="PANTHER" id="PTHR13036:SF0">
    <property type="entry name" value="CHITOBIOSYLDIPHOSPHODOLICHOL BETA-MANNOSYLTRANSFERASE"/>
    <property type="match status" value="1"/>
</dbReference>
<evidence type="ECO:0000256" key="8">
    <source>
        <dbReference type="ARBA" id="ARBA00022824"/>
    </source>
</evidence>
<sequence length="489" mass="55612">MQVPWMLIWEVALTLAVLVSTAITIFIFTLPGAYSHFHKHEVTEATFTEDDKKNDKRSGYSYFQEHKSRDGTLKIDASIQVVVLGDIGRSPRMQYHALSIANQGGKVDLIGYVESDVHPDILAHRLINVFPIPPFPYQSRNKLFFLFLAPLKVAWQFQALYHALGYRTAAAKWMLVQNPPSIPTLLVAQIICFFRNTKLVIDWHNFGYSILALRLGFGHPLVKLSQWYEGIFSRFATAHFAVTNAMCRVLQQKWGVEALPLHDRPAEHLQPLSKDQRVAFLKTRPELKGQDFDLETRSWRLIVSSTSWTPDEDFSILLEALVQYATERKKNSKLPRLWAVITGKGPQKDYYMHRIEQLIQDRKLDDVIVATAWLSTKDYASLLGSADLGISLHTSSSGVDLPMKVVDMFGTGLPVAGWSKFVAWPELVKEGENGRGFESADGLTKILQELFGGDGKELAHLRQGAMRECERRWDDEWTPVAGELFRLKR</sequence>
<evidence type="ECO:0000256" key="3">
    <source>
        <dbReference type="ARBA" id="ARBA00012611"/>
    </source>
</evidence>